<keyword evidence="4" id="KW-0378">Hydrolase</keyword>
<dbReference type="VEuPathDB" id="PiroplasmaDB:BBOV_IV004500"/>
<dbReference type="InParanoid" id="A7AQJ3"/>
<dbReference type="Pfam" id="PF09269">
    <property type="entry name" value="DUF1967"/>
    <property type="match status" value="1"/>
</dbReference>
<comment type="caution">
    <text evidence="10">The sequence shown here is derived from an EMBL/GenBank/DDBJ whole genome shotgun (WGS) entry which is preliminary data.</text>
</comment>
<dbReference type="OMA" id="KNDMNDN"/>
<evidence type="ECO:0000259" key="8">
    <source>
        <dbReference type="PROSITE" id="PS51881"/>
    </source>
</evidence>
<keyword evidence="5" id="KW-0342">GTP-binding</keyword>
<dbReference type="SUPFAM" id="SSF52540">
    <property type="entry name" value="P-loop containing nucleoside triphosphate hydrolases"/>
    <property type="match status" value="1"/>
</dbReference>
<dbReference type="GO" id="GO:0003924">
    <property type="term" value="F:GTPase activity"/>
    <property type="evidence" value="ECO:0007669"/>
    <property type="project" value="InterPro"/>
</dbReference>
<dbReference type="PANTHER" id="PTHR11702:SF31">
    <property type="entry name" value="MITOCHONDRIAL RIBOSOME-ASSOCIATED GTPASE 2"/>
    <property type="match status" value="1"/>
</dbReference>
<dbReference type="GO" id="GO:0005525">
    <property type="term" value="F:GTP binding"/>
    <property type="evidence" value="ECO:0007669"/>
    <property type="project" value="UniProtKB-KW"/>
</dbReference>
<evidence type="ECO:0000256" key="2">
    <source>
        <dbReference type="ARBA" id="ARBA00022490"/>
    </source>
</evidence>
<dbReference type="eggNOG" id="KOG1489">
    <property type="taxonomic scope" value="Eukaryota"/>
</dbReference>
<evidence type="ECO:0000256" key="1">
    <source>
        <dbReference type="ARBA" id="ARBA00001946"/>
    </source>
</evidence>
<reference evidence="10" key="2">
    <citation type="submission" date="2007-08" db="EMBL/GenBank/DDBJ databases">
        <authorList>
            <person name="Nene V."/>
        </authorList>
    </citation>
    <scope>NUCLEOTIDE SEQUENCE</scope>
    <source>
        <strain evidence="10">T2Bo</strain>
    </source>
</reference>
<dbReference type="PROSITE" id="PS51883">
    <property type="entry name" value="OBG"/>
    <property type="match status" value="1"/>
</dbReference>
<accession>A7AQJ3</accession>
<feature type="region of interest" description="Disordered" evidence="6">
    <location>
        <begin position="157"/>
        <end position="183"/>
    </location>
</feature>
<dbReference type="PROSITE" id="PS51881">
    <property type="entry name" value="OCT"/>
    <property type="match status" value="1"/>
</dbReference>
<dbReference type="STRING" id="5865.A7AQJ3"/>
<feature type="domain" description="OCT" evidence="8">
    <location>
        <begin position="467"/>
        <end position="545"/>
    </location>
</feature>
<comment type="cofactor">
    <cofactor evidence="1">
        <name>Mg(2+)</name>
        <dbReference type="ChEBI" id="CHEBI:18420"/>
    </cofactor>
</comment>
<keyword evidence="2" id="KW-0963">Cytoplasm</keyword>
<dbReference type="EMBL" id="AAXT01000002">
    <property type="protein sequence ID" value="EDO06812.1"/>
    <property type="molecule type" value="Genomic_DNA"/>
</dbReference>
<organism evidence="10">
    <name type="scientific">Babesia bovis</name>
    <dbReference type="NCBI Taxonomy" id="5865"/>
    <lineage>
        <taxon>Eukaryota</taxon>
        <taxon>Sar</taxon>
        <taxon>Alveolata</taxon>
        <taxon>Apicomplexa</taxon>
        <taxon>Aconoidasida</taxon>
        <taxon>Piroplasmida</taxon>
        <taxon>Babesiidae</taxon>
        <taxon>Babesia</taxon>
    </lineage>
</organism>
<dbReference type="InterPro" id="IPR036726">
    <property type="entry name" value="GTP1_OBG_dom_sf"/>
</dbReference>
<dbReference type="SUPFAM" id="SSF82051">
    <property type="entry name" value="Obg GTP-binding protein N-terminal domain"/>
    <property type="match status" value="1"/>
</dbReference>
<dbReference type="PROSITE" id="PS00905">
    <property type="entry name" value="GTP1_OBG"/>
    <property type="match status" value="1"/>
</dbReference>
<dbReference type="PANTHER" id="PTHR11702">
    <property type="entry name" value="DEVELOPMENTALLY REGULATED GTP-BINDING PROTEIN-RELATED"/>
    <property type="match status" value="1"/>
</dbReference>
<feature type="region of interest" description="Disordered" evidence="6">
    <location>
        <begin position="263"/>
        <end position="289"/>
    </location>
</feature>
<evidence type="ECO:0000259" key="9">
    <source>
        <dbReference type="PROSITE" id="PS51883"/>
    </source>
</evidence>
<evidence type="ECO:0000256" key="6">
    <source>
        <dbReference type="SAM" id="MobiDB-lite"/>
    </source>
</evidence>
<evidence type="ECO:0000259" key="7">
    <source>
        <dbReference type="PROSITE" id="PS51710"/>
    </source>
</evidence>
<dbReference type="PROSITE" id="PS51710">
    <property type="entry name" value="G_OBG"/>
    <property type="match status" value="1"/>
</dbReference>
<gene>
    <name evidence="10" type="ORF">BBOV_IV004510</name>
</gene>
<dbReference type="AlphaFoldDB" id="A7AQJ3"/>
<sequence length="548" mass="61848">MLVRGGRGGKGNRYYKTKFNPTPHVCELGEEGFKRELLLNYKMLGNLALIGKPNSGKSSLLRCLSNARPRVSNQAFSTKFPILGVFKINDQADVDPDNDTTQDSHRTTGEINTEINDICRNANNEQDESDNECPLIKSHTPNAFSHTSLISEVTDGYKDTDDDVFDDNVNPEHNGDSQYTPPIPLKSLEDQAAYNKDSSKSYSHLYGFRCRNKYAIQNDSPPVSSENGSYILDGETKGGTLNKDKSLSTDLCVDELSSITDELSSGLDTMSDCTTESGDTQDNSYSEDDSDAYLEEDSFHTAAAMEELCDITPDVPTSQVKKQLVIADVPGLIQGASSGKGLGHKFLKHIENSNVLTYVIDSSVTDPLQDYIDVKNEIFTYNPDLLSRLELIILNKIDLIDHAKVEQLVKEFTEEVNHTRIYPVSAKTRANMYMLENSFKWIYRLPMTKKEIDRKPISLAIDDPDDFRKLNPRKFKVEKIAEGKFRIISDYLQRKIPMMRFDIRESLDRLRRILRINRIHLKLKKMGVEQGDTLQIGDMSFCVNELAC</sequence>
<dbReference type="Pfam" id="PF01926">
    <property type="entry name" value="MMR_HSR1"/>
    <property type="match status" value="2"/>
</dbReference>
<dbReference type="PRINTS" id="PR00326">
    <property type="entry name" value="GTP1OBG"/>
</dbReference>
<keyword evidence="3" id="KW-0547">Nucleotide-binding</keyword>
<feature type="domain" description="Obg" evidence="9">
    <location>
        <begin position="1"/>
        <end position="44"/>
    </location>
</feature>
<dbReference type="InterPro" id="IPR036346">
    <property type="entry name" value="GTP-bd_prot_GTP1/OBG_C_sf"/>
</dbReference>
<dbReference type="Gene3D" id="3.40.50.300">
    <property type="entry name" value="P-loop containing nucleotide triphosphate hydrolases"/>
    <property type="match status" value="2"/>
</dbReference>
<feature type="region of interest" description="Disordered" evidence="6">
    <location>
        <begin position="216"/>
        <end position="239"/>
    </location>
</feature>
<feature type="domain" description="OBG-type G" evidence="7">
    <location>
        <begin position="315"/>
        <end position="444"/>
    </location>
</feature>
<protein>
    <submittedName>
        <fullName evidence="10">GTPase family protein</fullName>
    </submittedName>
</protein>
<evidence type="ECO:0000313" key="10">
    <source>
        <dbReference type="EMBL" id="EDO06812.1"/>
    </source>
</evidence>
<dbReference type="GO" id="GO:0042254">
    <property type="term" value="P:ribosome biogenesis"/>
    <property type="evidence" value="ECO:0007669"/>
    <property type="project" value="UniProtKB-UniRule"/>
</dbReference>
<evidence type="ECO:0000256" key="5">
    <source>
        <dbReference type="ARBA" id="ARBA00023134"/>
    </source>
</evidence>
<dbReference type="InterPro" id="IPR006169">
    <property type="entry name" value="GTP1_OBG_dom"/>
</dbReference>
<name>A7AQJ3_BABBO</name>
<proteinExistence type="predicted"/>
<dbReference type="Gene3D" id="3.30.300.350">
    <property type="entry name" value="GTP-binding protein OBG, C-terminal domain"/>
    <property type="match status" value="1"/>
</dbReference>
<feature type="compositionally biased region" description="Polar residues" evidence="6">
    <location>
        <begin position="263"/>
        <end position="284"/>
    </location>
</feature>
<dbReference type="InterPro" id="IPR006074">
    <property type="entry name" value="GTP1-OBG_CS"/>
</dbReference>
<evidence type="ECO:0000256" key="4">
    <source>
        <dbReference type="ARBA" id="ARBA00022801"/>
    </source>
</evidence>
<dbReference type="InterPro" id="IPR015349">
    <property type="entry name" value="OCT_dom"/>
</dbReference>
<dbReference type="InterPro" id="IPR031167">
    <property type="entry name" value="G_OBG"/>
</dbReference>
<dbReference type="InterPro" id="IPR045086">
    <property type="entry name" value="OBG_GTPase"/>
</dbReference>
<reference evidence="10" key="1">
    <citation type="journal article" date="2007" name="PLoS Pathog.">
        <title>Genome sequence of Babesia bovis and comparative analysis of apicomplexan hemoprotozoa.</title>
        <authorList>
            <person name="Brayton K.A."/>
            <person name="Lau A.O.T."/>
            <person name="Herndon D.R."/>
            <person name="Hannick L."/>
            <person name="Kappmeyer L.S."/>
            <person name="Berens S.J."/>
            <person name="Bidwell S.L."/>
            <person name="Brown W.C."/>
            <person name="Crabtree J."/>
            <person name="Fadrosh D."/>
            <person name="Feldblum T."/>
            <person name="Forberger H.A."/>
            <person name="Haas B.J."/>
            <person name="Howell J.M."/>
            <person name="Khouri H."/>
            <person name="Koo H."/>
            <person name="Mann D.J."/>
            <person name="Norimine J."/>
            <person name="Paulsen I.T."/>
            <person name="Radune D."/>
            <person name="Ren Q."/>
            <person name="Smith R.K. Jr."/>
            <person name="Suarez C.E."/>
            <person name="White O."/>
            <person name="Wortman J.R."/>
            <person name="Knowles D.P. Jr."/>
            <person name="McElwain T.F."/>
            <person name="Nene V.M."/>
        </authorList>
    </citation>
    <scope>NUCLEOTIDE SEQUENCE [LARGE SCALE GENOMIC DNA]</scope>
    <source>
        <strain evidence="10">T2Bo</strain>
    </source>
</reference>
<feature type="compositionally biased region" description="Polar residues" evidence="6">
    <location>
        <begin position="216"/>
        <end position="228"/>
    </location>
</feature>
<dbReference type="SUPFAM" id="SSF102741">
    <property type="entry name" value="Obg GTP-binding protein C-terminal domain"/>
    <property type="match status" value="1"/>
</dbReference>
<evidence type="ECO:0000256" key="3">
    <source>
        <dbReference type="ARBA" id="ARBA00022741"/>
    </source>
</evidence>
<dbReference type="FunCoup" id="A7AQJ3">
    <property type="interactions" value="46"/>
</dbReference>
<dbReference type="InterPro" id="IPR027417">
    <property type="entry name" value="P-loop_NTPase"/>
</dbReference>
<dbReference type="InterPro" id="IPR006073">
    <property type="entry name" value="GTP-bd"/>
</dbReference>